<dbReference type="GO" id="GO:0004827">
    <property type="term" value="F:proline-tRNA ligase activity"/>
    <property type="evidence" value="ECO:0007669"/>
    <property type="project" value="TreeGrafter"/>
</dbReference>
<protein>
    <submittedName>
        <fullName evidence="1">Uncharacterized protein</fullName>
    </submittedName>
</protein>
<evidence type="ECO:0000313" key="1">
    <source>
        <dbReference type="EMBL" id="VDM72110.1"/>
    </source>
</evidence>
<dbReference type="AlphaFoldDB" id="A0A3P7IGM2"/>
<evidence type="ECO:0000313" key="2">
    <source>
        <dbReference type="Proteomes" id="UP000270094"/>
    </source>
</evidence>
<dbReference type="InterPro" id="IPR050062">
    <property type="entry name" value="Pro-tRNA_synthetase"/>
</dbReference>
<dbReference type="PANTHER" id="PTHR42753">
    <property type="entry name" value="MITOCHONDRIAL RIBOSOME PROTEIN L39/PROLYL-TRNA LIGASE FAMILY MEMBER"/>
    <property type="match status" value="1"/>
</dbReference>
<keyword evidence="2" id="KW-1185">Reference proteome</keyword>
<accession>A0A3P7IGM2</accession>
<dbReference type="Gene3D" id="3.30.930.10">
    <property type="entry name" value="Bira Bifunctional Protein, Domain 2"/>
    <property type="match status" value="1"/>
</dbReference>
<dbReference type="OrthoDB" id="10267474at2759"/>
<dbReference type="PANTHER" id="PTHR42753:SF2">
    <property type="entry name" value="PROLINE--TRNA LIGASE"/>
    <property type="match status" value="1"/>
</dbReference>
<proteinExistence type="predicted"/>
<sequence length="74" mass="8626">MKDLYSFDLTKEGAKQTYEKVCRVYDRILRDRLNLEVYKVTAQPGIYGGSVSHEYHLPNPLEEDGIHFCSKLVF</sequence>
<organism evidence="1 2">
    <name type="scientific">Strongylus vulgaris</name>
    <name type="common">Blood worm</name>
    <dbReference type="NCBI Taxonomy" id="40348"/>
    <lineage>
        <taxon>Eukaryota</taxon>
        <taxon>Metazoa</taxon>
        <taxon>Ecdysozoa</taxon>
        <taxon>Nematoda</taxon>
        <taxon>Chromadorea</taxon>
        <taxon>Rhabditida</taxon>
        <taxon>Rhabditina</taxon>
        <taxon>Rhabditomorpha</taxon>
        <taxon>Strongyloidea</taxon>
        <taxon>Strongylidae</taxon>
        <taxon>Strongylus</taxon>
    </lineage>
</organism>
<dbReference type="SUPFAM" id="SSF55681">
    <property type="entry name" value="Class II aaRS and biotin synthetases"/>
    <property type="match status" value="1"/>
</dbReference>
<gene>
    <name evidence="1" type="ORF">SVUK_LOCUS7108</name>
</gene>
<dbReference type="InterPro" id="IPR045864">
    <property type="entry name" value="aa-tRNA-synth_II/BPL/LPL"/>
</dbReference>
<dbReference type="EMBL" id="UYYB01023714">
    <property type="protein sequence ID" value="VDM72110.1"/>
    <property type="molecule type" value="Genomic_DNA"/>
</dbReference>
<reference evidence="1 2" key="1">
    <citation type="submission" date="2018-11" db="EMBL/GenBank/DDBJ databases">
        <authorList>
            <consortium name="Pathogen Informatics"/>
        </authorList>
    </citation>
    <scope>NUCLEOTIDE SEQUENCE [LARGE SCALE GENOMIC DNA]</scope>
</reference>
<dbReference type="Proteomes" id="UP000270094">
    <property type="component" value="Unassembled WGS sequence"/>
</dbReference>
<dbReference type="GO" id="GO:0006433">
    <property type="term" value="P:prolyl-tRNA aminoacylation"/>
    <property type="evidence" value="ECO:0007669"/>
    <property type="project" value="TreeGrafter"/>
</dbReference>
<name>A0A3P7IGM2_STRVU</name>
<dbReference type="GO" id="GO:0005739">
    <property type="term" value="C:mitochondrion"/>
    <property type="evidence" value="ECO:0007669"/>
    <property type="project" value="TreeGrafter"/>
</dbReference>